<keyword evidence="2 7" id="KW-0812">Transmembrane</keyword>
<accession>A0ABV1GQI0</accession>
<dbReference type="SMART" id="SM00382">
    <property type="entry name" value="AAA"/>
    <property type="match status" value="1"/>
</dbReference>
<evidence type="ECO:0000259" key="9">
    <source>
        <dbReference type="PROSITE" id="PS50929"/>
    </source>
</evidence>
<keyword evidence="3" id="KW-0547">Nucleotide-binding</keyword>
<feature type="domain" description="ABC transmembrane type-1" evidence="9">
    <location>
        <begin position="52"/>
        <end position="336"/>
    </location>
</feature>
<evidence type="ECO:0000256" key="7">
    <source>
        <dbReference type="SAM" id="Phobius"/>
    </source>
</evidence>
<dbReference type="InterPro" id="IPR027417">
    <property type="entry name" value="P-loop_NTPase"/>
</dbReference>
<dbReference type="SUPFAM" id="SSF90123">
    <property type="entry name" value="ABC transporter transmembrane region"/>
    <property type="match status" value="1"/>
</dbReference>
<dbReference type="PANTHER" id="PTHR43394:SF1">
    <property type="entry name" value="ATP-BINDING CASSETTE SUB-FAMILY B MEMBER 10, MITOCHONDRIAL"/>
    <property type="match status" value="1"/>
</dbReference>
<dbReference type="Gene3D" id="3.40.50.300">
    <property type="entry name" value="P-loop containing nucleotide triphosphate hydrolases"/>
    <property type="match status" value="1"/>
</dbReference>
<evidence type="ECO:0000313" key="11">
    <source>
        <dbReference type="Proteomes" id="UP001480973"/>
    </source>
</evidence>
<dbReference type="CDD" id="cd03254">
    <property type="entry name" value="ABCC_Glucan_exporter_like"/>
    <property type="match status" value="1"/>
</dbReference>
<keyword evidence="11" id="KW-1185">Reference proteome</keyword>
<gene>
    <name evidence="10" type="ORF">WMO38_09720</name>
</gene>
<dbReference type="Gene3D" id="1.20.1560.10">
    <property type="entry name" value="ABC transporter type 1, transmembrane domain"/>
    <property type="match status" value="1"/>
</dbReference>
<dbReference type="PROSITE" id="PS50929">
    <property type="entry name" value="ABC_TM1F"/>
    <property type="match status" value="1"/>
</dbReference>
<dbReference type="InterPro" id="IPR036640">
    <property type="entry name" value="ABC1_TM_sf"/>
</dbReference>
<dbReference type="Pfam" id="PF00005">
    <property type="entry name" value="ABC_tran"/>
    <property type="match status" value="1"/>
</dbReference>
<dbReference type="SUPFAM" id="SSF52540">
    <property type="entry name" value="P-loop containing nucleoside triphosphate hydrolases"/>
    <property type="match status" value="1"/>
</dbReference>
<dbReference type="PROSITE" id="PS00211">
    <property type="entry name" value="ABC_TRANSPORTER_1"/>
    <property type="match status" value="1"/>
</dbReference>
<dbReference type="CDD" id="cd18547">
    <property type="entry name" value="ABC_6TM_Tm288_like"/>
    <property type="match status" value="1"/>
</dbReference>
<evidence type="ECO:0000259" key="8">
    <source>
        <dbReference type="PROSITE" id="PS50893"/>
    </source>
</evidence>
<comment type="subcellular location">
    <subcellularLocation>
        <location evidence="1">Cell membrane</location>
        <topology evidence="1">Multi-pass membrane protein</topology>
    </subcellularLocation>
</comment>
<organism evidence="10 11">
    <name type="scientific">Lachnospira intestinalis</name>
    <dbReference type="NCBI Taxonomy" id="3133158"/>
    <lineage>
        <taxon>Bacteria</taxon>
        <taxon>Bacillati</taxon>
        <taxon>Bacillota</taxon>
        <taxon>Clostridia</taxon>
        <taxon>Lachnospirales</taxon>
        <taxon>Lachnospiraceae</taxon>
        <taxon>Lachnospira</taxon>
    </lineage>
</organism>
<dbReference type="EMBL" id="JBBMES010000010">
    <property type="protein sequence ID" value="MEQ2535391.1"/>
    <property type="molecule type" value="Genomic_DNA"/>
</dbReference>
<dbReference type="InterPro" id="IPR011527">
    <property type="entry name" value="ABC1_TM_dom"/>
</dbReference>
<keyword evidence="4 10" id="KW-0067">ATP-binding</keyword>
<keyword evidence="6 7" id="KW-0472">Membrane</keyword>
<dbReference type="InterPro" id="IPR039421">
    <property type="entry name" value="Type_1_exporter"/>
</dbReference>
<protein>
    <submittedName>
        <fullName evidence="10">ABC transporter ATP-binding protein</fullName>
    </submittedName>
</protein>
<feature type="transmembrane region" description="Helical" evidence="7">
    <location>
        <begin position="49"/>
        <end position="67"/>
    </location>
</feature>
<evidence type="ECO:0000313" key="10">
    <source>
        <dbReference type="EMBL" id="MEQ2535391.1"/>
    </source>
</evidence>
<dbReference type="InterPro" id="IPR003593">
    <property type="entry name" value="AAA+_ATPase"/>
</dbReference>
<dbReference type="Pfam" id="PF00664">
    <property type="entry name" value="ABC_membrane"/>
    <property type="match status" value="1"/>
</dbReference>
<feature type="domain" description="ABC transporter" evidence="8">
    <location>
        <begin position="370"/>
        <end position="604"/>
    </location>
</feature>
<name>A0ABV1GQI0_9FIRM</name>
<sequence>MAKTGADMFRMGPKIAKGTSAEEIYKNSRSINKKGTILRLSKYLMRYKYLMAAALFLSIAGNVFALIGPKLSGQAIDAITGTGQVDFKKVTHYCILMAIFYIASSVMSYILSVLMIHITQKCVYQMRKDVYDSLMKLPVSYFDKHQTGEILSRISYDIDTVNTSLSTDLVQILTSVITVVGSFFMMLSISPMLILIFVVTIPLSFLITKFITGKTRPLFRERSAALGRLNGFVEEMIGGHKTIKAYHREENTINKFKENNDDAVKCYYEAEYFGSMTGPCVNFVNNLSLACISVFGAVLYIGAKISIGDISSFVLYSRKFSGPINEAANVLNEFQSAIAAAERVFRLIDEPKEPVDKPDAVSLSNVEGKVDFDNVSFGYVRDKMILKDISLSAKPGQVIAIVGETGAGKTTIINLLMRFYDIASGKISIDDKNYRDYKMSDLRKSFAMVLQDTWLFNGTVYENIAYGNEHATRQQVIEAAKAAKIHRYIESLPDGYDTVLTENATNISKGQKQLLTIARAMLLDSSMLILDEATSNVDIVTEADISGAMVKLMKNKTCFVIAHRLSTIQNADRILVVKDGNIVEQGTHQELLDKKQFYYSMYNAQFS</sequence>
<evidence type="ECO:0000256" key="3">
    <source>
        <dbReference type="ARBA" id="ARBA00022741"/>
    </source>
</evidence>
<keyword evidence="5 7" id="KW-1133">Transmembrane helix</keyword>
<reference evidence="10 11" key="1">
    <citation type="submission" date="2024-03" db="EMBL/GenBank/DDBJ databases">
        <title>Human intestinal bacterial collection.</title>
        <authorList>
            <person name="Pauvert C."/>
            <person name="Hitch T.C.A."/>
            <person name="Clavel T."/>
        </authorList>
    </citation>
    <scope>NUCLEOTIDE SEQUENCE [LARGE SCALE GENOMIC DNA]</scope>
    <source>
        <strain evidence="10 11">CLA-JM-H10</strain>
    </source>
</reference>
<dbReference type="InterPro" id="IPR017871">
    <property type="entry name" value="ABC_transporter-like_CS"/>
</dbReference>
<feature type="transmembrane region" description="Helical" evidence="7">
    <location>
        <begin position="95"/>
        <end position="118"/>
    </location>
</feature>
<comment type="caution">
    <text evidence="10">The sequence shown here is derived from an EMBL/GenBank/DDBJ whole genome shotgun (WGS) entry which is preliminary data.</text>
</comment>
<dbReference type="PROSITE" id="PS50893">
    <property type="entry name" value="ABC_TRANSPORTER_2"/>
    <property type="match status" value="1"/>
</dbReference>
<evidence type="ECO:0000256" key="6">
    <source>
        <dbReference type="ARBA" id="ARBA00023136"/>
    </source>
</evidence>
<evidence type="ECO:0000256" key="5">
    <source>
        <dbReference type="ARBA" id="ARBA00022989"/>
    </source>
</evidence>
<evidence type="ECO:0000256" key="4">
    <source>
        <dbReference type="ARBA" id="ARBA00022840"/>
    </source>
</evidence>
<dbReference type="Proteomes" id="UP001480973">
    <property type="component" value="Unassembled WGS sequence"/>
</dbReference>
<proteinExistence type="predicted"/>
<evidence type="ECO:0000256" key="1">
    <source>
        <dbReference type="ARBA" id="ARBA00004651"/>
    </source>
</evidence>
<dbReference type="GO" id="GO:0005524">
    <property type="term" value="F:ATP binding"/>
    <property type="evidence" value="ECO:0007669"/>
    <property type="project" value="UniProtKB-KW"/>
</dbReference>
<dbReference type="InterPro" id="IPR003439">
    <property type="entry name" value="ABC_transporter-like_ATP-bd"/>
</dbReference>
<dbReference type="PANTHER" id="PTHR43394">
    <property type="entry name" value="ATP-DEPENDENT PERMEASE MDL1, MITOCHONDRIAL"/>
    <property type="match status" value="1"/>
</dbReference>
<evidence type="ECO:0000256" key="2">
    <source>
        <dbReference type="ARBA" id="ARBA00022692"/>
    </source>
</evidence>